<keyword evidence="3" id="KW-1003">Cell membrane</keyword>
<dbReference type="Pfam" id="PF04290">
    <property type="entry name" value="DctQ"/>
    <property type="match status" value="1"/>
</dbReference>
<reference evidence="11" key="1">
    <citation type="submission" date="2020-08" db="EMBL/GenBank/DDBJ databases">
        <title>Genomic Encyclopedia of Type Strains, Phase IV (KMG-IV): sequencing the most valuable type-strain genomes for metagenomic binning, comparative biology and taxonomic classification.</title>
        <authorList>
            <person name="Goeker M."/>
        </authorList>
    </citation>
    <scope>NUCLEOTIDE SEQUENCE [LARGE SCALE GENOMIC DNA]</scope>
    <source>
        <strain evidence="11">DSM 105040</strain>
    </source>
</reference>
<keyword evidence="4 9" id="KW-0997">Cell inner membrane</keyword>
<comment type="caution">
    <text evidence="11">The sequence shown here is derived from an EMBL/GenBank/DDBJ whole genome shotgun (WGS) entry which is preliminary data.</text>
</comment>
<dbReference type="InterPro" id="IPR007387">
    <property type="entry name" value="TRAP_DctQ"/>
</dbReference>
<dbReference type="PANTHER" id="PTHR35011:SF10">
    <property type="entry name" value="TRAP TRANSPORTER SMALL PERMEASE PROTEIN"/>
    <property type="match status" value="1"/>
</dbReference>
<dbReference type="GO" id="GO:0005886">
    <property type="term" value="C:plasma membrane"/>
    <property type="evidence" value="ECO:0007669"/>
    <property type="project" value="UniProtKB-SubCell"/>
</dbReference>
<dbReference type="GO" id="GO:0022857">
    <property type="term" value="F:transmembrane transporter activity"/>
    <property type="evidence" value="ECO:0007669"/>
    <property type="project" value="UniProtKB-UniRule"/>
</dbReference>
<comment type="similarity">
    <text evidence="8 9">Belongs to the TRAP transporter small permease family.</text>
</comment>
<dbReference type="Proteomes" id="UP000585681">
    <property type="component" value="Unassembled WGS sequence"/>
</dbReference>
<keyword evidence="12" id="KW-1185">Reference proteome</keyword>
<keyword evidence="6 9" id="KW-1133">Transmembrane helix</keyword>
<feature type="transmembrane region" description="Helical" evidence="9">
    <location>
        <begin position="12"/>
        <end position="33"/>
    </location>
</feature>
<feature type="transmembrane region" description="Helical" evidence="9">
    <location>
        <begin position="92"/>
        <end position="113"/>
    </location>
</feature>
<evidence type="ECO:0000313" key="12">
    <source>
        <dbReference type="Proteomes" id="UP000585681"/>
    </source>
</evidence>
<organism evidence="11 12">
    <name type="scientific">Actibacterium naphthalenivorans</name>
    <dbReference type="NCBI Taxonomy" id="1614693"/>
    <lineage>
        <taxon>Bacteria</taxon>
        <taxon>Pseudomonadati</taxon>
        <taxon>Pseudomonadota</taxon>
        <taxon>Alphaproteobacteria</taxon>
        <taxon>Rhodobacterales</taxon>
        <taxon>Roseobacteraceae</taxon>
        <taxon>Actibacterium</taxon>
    </lineage>
</organism>
<evidence type="ECO:0000256" key="3">
    <source>
        <dbReference type="ARBA" id="ARBA00022475"/>
    </source>
</evidence>
<evidence type="ECO:0000256" key="9">
    <source>
        <dbReference type="RuleBase" id="RU369079"/>
    </source>
</evidence>
<comment type="subcellular location">
    <subcellularLocation>
        <location evidence="1 9">Cell inner membrane</location>
        <topology evidence="1 9">Multi-pass membrane protein</topology>
    </subcellularLocation>
</comment>
<protein>
    <recommendedName>
        <fullName evidence="9">TRAP transporter small permease protein</fullName>
    </recommendedName>
</protein>
<proteinExistence type="inferred from homology"/>
<dbReference type="RefSeq" id="WP_054538194.1">
    <property type="nucleotide sequence ID" value="NZ_JACIEQ010000001.1"/>
</dbReference>
<accession>A0A840C9L9</accession>
<evidence type="ECO:0000256" key="1">
    <source>
        <dbReference type="ARBA" id="ARBA00004429"/>
    </source>
</evidence>
<feature type="transmembrane region" description="Helical" evidence="9">
    <location>
        <begin position="133"/>
        <end position="155"/>
    </location>
</feature>
<feature type="domain" description="Tripartite ATP-independent periplasmic transporters DctQ component" evidence="10">
    <location>
        <begin position="29"/>
        <end position="152"/>
    </location>
</feature>
<evidence type="ECO:0000256" key="6">
    <source>
        <dbReference type="ARBA" id="ARBA00022989"/>
    </source>
</evidence>
<evidence type="ECO:0000259" key="10">
    <source>
        <dbReference type="Pfam" id="PF04290"/>
    </source>
</evidence>
<sequence length="161" mass="16622">MSRAPSLPSPAGPARAALGVICGVMLFAMMGLTVVDVIGRYLFSAPLTGATELTEILLACVIFIGLPAVSLDDEHVTVDLITGKLPAAIQPFRRAILLLASGVVLAVIAWRLWAHAGQIAGYGGTTNSLRLPVAPVAYLCAICTGLAAGITFAAAMRPPRD</sequence>
<name>A0A840C9L9_9RHOB</name>
<comment type="function">
    <text evidence="9">Part of the tripartite ATP-independent periplasmic (TRAP) transport system.</text>
</comment>
<dbReference type="GO" id="GO:0015740">
    <property type="term" value="P:C4-dicarboxylate transport"/>
    <property type="evidence" value="ECO:0007669"/>
    <property type="project" value="TreeGrafter"/>
</dbReference>
<evidence type="ECO:0000256" key="4">
    <source>
        <dbReference type="ARBA" id="ARBA00022519"/>
    </source>
</evidence>
<dbReference type="AlphaFoldDB" id="A0A840C9L9"/>
<comment type="subunit">
    <text evidence="9">The complex comprises the extracytoplasmic solute receptor protein and the two transmembrane proteins.</text>
</comment>
<evidence type="ECO:0000256" key="2">
    <source>
        <dbReference type="ARBA" id="ARBA00022448"/>
    </source>
</evidence>
<feature type="transmembrane region" description="Helical" evidence="9">
    <location>
        <begin position="53"/>
        <end position="71"/>
    </location>
</feature>
<dbReference type="InterPro" id="IPR055348">
    <property type="entry name" value="DctQ"/>
</dbReference>
<gene>
    <name evidence="11" type="ORF">GGR17_000543</name>
</gene>
<keyword evidence="2 9" id="KW-0813">Transport</keyword>
<dbReference type="PANTHER" id="PTHR35011">
    <property type="entry name" value="2,3-DIKETO-L-GULONATE TRAP TRANSPORTER SMALL PERMEASE PROTEIN YIAM"/>
    <property type="match status" value="1"/>
</dbReference>
<keyword evidence="7 9" id="KW-0472">Membrane</keyword>
<evidence type="ECO:0000256" key="8">
    <source>
        <dbReference type="ARBA" id="ARBA00038436"/>
    </source>
</evidence>
<evidence type="ECO:0000256" key="7">
    <source>
        <dbReference type="ARBA" id="ARBA00023136"/>
    </source>
</evidence>
<evidence type="ECO:0000256" key="5">
    <source>
        <dbReference type="ARBA" id="ARBA00022692"/>
    </source>
</evidence>
<evidence type="ECO:0000313" key="11">
    <source>
        <dbReference type="EMBL" id="MBB4020752.1"/>
    </source>
</evidence>
<dbReference type="EMBL" id="JACIEQ010000001">
    <property type="protein sequence ID" value="MBB4020752.1"/>
    <property type="molecule type" value="Genomic_DNA"/>
</dbReference>
<keyword evidence="5 9" id="KW-0812">Transmembrane</keyword>